<accession>A0A1J4MP55</accession>
<reference evidence="1 2" key="1">
    <citation type="submission" date="2016-10" db="EMBL/GenBank/DDBJ databases">
        <title>Reductive evolution of mitochondrial metabolism and differential evolution of invasion-related proteins in Cryptosporidium.</title>
        <authorList>
            <person name="Liu S."/>
            <person name="Roellig D.M."/>
            <person name="Guo Y."/>
            <person name="Li N."/>
            <person name="Frace M.A."/>
            <person name="Tang K."/>
            <person name="Zhang L."/>
            <person name="Feng Y."/>
            <person name="Xiao L."/>
        </authorList>
    </citation>
    <scope>NUCLEOTIDE SEQUENCE [LARGE SCALE GENOMIC DNA]</scope>
    <source>
        <strain evidence="1">39726</strain>
    </source>
</reference>
<evidence type="ECO:0000313" key="2">
    <source>
        <dbReference type="Proteomes" id="UP000186176"/>
    </source>
</evidence>
<proteinExistence type="predicted"/>
<sequence>MDDLKIIILRQNEVLKKLETALSNVINRIESIEKIFYNTERNKWSDNLSPILPKKTKYGLLESNPHKSEDLNKEIGDFDLSAINSAFNLIPIDVLKIDYMNQPLNLIEDNNDIDSHHIRDIHINNKFLGLFNSKLYNSASNKYSDHYQQPEELSEDKLENKSIRTNLKLPAFESENKLENFECEIFQKNNENDFCATNNISKLQIRSLWKNEFKSNQKSQSKETPKVISNRLDMLNKCYNYNKSAILSNCIGKSALNTGLSNQLYIFDEEDNSSMRHDDPLDLEIAENEFYYLKTHIKRGSTTTRDHSQSSGLDNCHLFKCLYPTAREIKQGSDNIHNFGICLNNKQIQMESNRYSIKEIKYHKPFEKIIGYVQIPYSAFLSQSFEVSDKDKTMKIMNSLEEVNYLESASIYNETKNCFKANIFASNNDHYDGKFTYIKGSYPIFYQFFSFQRYPILFLRPLFSN</sequence>
<dbReference type="EMBL" id="LRBP01000009">
    <property type="protein sequence ID" value="OII74661.1"/>
    <property type="molecule type" value="Genomic_DNA"/>
</dbReference>
<gene>
    <name evidence="1" type="ORF">cubi_00214</name>
</gene>
<dbReference type="OrthoDB" id="340300at2759"/>
<evidence type="ECO:0000313" key="1">
    <source>
        <dbReference type="EMBL" id="OII74661.1"/>
    </source>
</evidence>
<dbReference type="RefSeq" id="XP_028875807.1">
    <property type="nucleotide sequence ID" value="XM_029017228.1"/>
</dbReference>
<protein>
    <submittedName>
        <fullName evidence="1">Uncharacterized protein</fullName>
    </submittedName>
</protein>
<name>A0A1J4MP55_9CRYT</name>
<dbReference type="AlphaFoldDB" id="A0A1J4MP55"/>
<dbReference type="Proteomes" id="UP000186176">
    <property type="component" value="Unassembled WGS sequence"/>
</dbReference>
<dbReference type="GeneID" id="39977007"/>
<comment type="caution">
    <text evidence="1">The sequence shown here is derived from an EMBL/GenBank/DDBJ whole genome shotgun (WGS) entry which is preliminary data.</text>
</comment>
<dbReference type="VEuPathDB" id="CryptoDB:cubi_00214"/>
<keyword evidence="2" id="KW-1185">Reference proteome</keyword>
<organism evidence="1 2">
    <name type="scientific">Cryptosporidium ubiquitum</name>
    <dbReference type="NCBI Taxonomy" id="857276"/>
    <lineage>
        <taxon>Eukaryota</taxon>
        <taxon>Sar</taxon>
        <taxon>Alveolata</taxon>
        <taxon>Apicomplexa</taxon>
        <taxon>Conoidasida</taxon>
        <taxon>Coccidia</taxon>
        <taxon>Eucoccidiorida</taxon>
        <taxon>Eimeriorina</taxon>
        <taxon>Cryptosporidiidae</taxon>
        <taxon>Cryptosporidium</taxon>
    </lineage>
</organism>